<name>A0AAU8P8I2_DESK7</name>
<feature type="domain" description="Response regulatory" evidence="9">
    <location>
        <begin position="3"/>
        <end position="117"/>
    </location>
</feature>
<comment type="function">
    <text evidence="7">May play the central regulatory role in sporulation. It may be an element of the effector pathway responsible for the activation of sporulation genes in response to nutritional stress. Spo0A may act in concert with spo0H (a sigma factor) to control the expression of some genes that are critical to the sporulation process.</text>
</comment>
<organism evidence="10 11">
    <name type="scientific">Desulfofundulus kuznetsovii (strain DSM 6115 / VKM B-1805 / 17)</name>
    <name type="common">Desulfotomaculum kuznetsovii</name>
    <dbReference type="NCBI Taxonomy" id="760568"/>
    <lineage>
        <taxon>Bacteria</taxon>
        <taxon>Bacillati</taxon>
        <taxon>Bacillota</taxon>
        <taxon>Clostridia</taxon>
        <taxon>Eubacteriales</taxon>
        <taxon>Peptococcaceae</taxon>
        <taxon>Desulfofundulus</taxon>
    </lineage>
</organism>
<proteinExistence type="predicted"/>
<evidence type="ECO:0000256" key="2">
    <source>
        <dbReference type="ARBA" id="ARBA00022553"/>
    </source>
</evidence>
<protein>
    <recommendedName>
        <fullName evidence="1">Stage 0 sporulation protein A homolog</fullName>
    </recommendedName>
</protein>
<dbReference type="GO" id="GO:0000976">
    <property type="term" value="F:transcription cis-regulatory region binding"/>
    <property type="evidence" value="ECO:0007669"/>
    <property type="project" value="TreeGrafter"/>
</dbReference>
<keyword evidence="6" id="KW-0804">Transcription</keyword>
<evidence type="ECO:0000256" key="3">
    <source>
        <dbReference type="ARBA" id="ARBA00023012"/>
    </source>
</evidence>
<dbReference type="RefSeq" id="WP_013821526.1">
    <property type="nucleotide sequence ID" value="NC_015573.1"/>
</dbReference>
<evidence type="ECO:0000313" key="10">
    <source>
        <dbReference type="EMBL" id="AEG14011.1"/>
    </source>
</evidence>
<dbReference type="CDD" id="cd00156">
    <property type="entry name" value="REC"/>
    <property type="match status" value="1"/>
</dbReference>
<dbReference type="Pfam" id="PF00072">
    <property type="entry name" value="Response_reg"/>
    <property type="match status" value="1"/>
</dbReference>
<dbReference type="Gene3D" id="3.40.50.2300">
    <property type="match status" value="1"/>
</dbReference>
<evidence type="ECO:0000256" key="4">
    <source>
        <dbReference type="ARBA" id="ARBA00023015"/>
    </source>
</evidence>
<evidence type="ECO:0000256" key="6">
    <source>
        <dbReference type="ARBA" id="ARBA00023163"/>
    </source>
</evidence>
<dbReference type="SUPFAM" id="SSF52172">
    <property type="entry name" value="CheY-like"/>
    <property type="match status" value="1"/>
</dbReference>
<keyword evidence="2 8" id="KW-0597">Phosphoprotein</keyword>
<keyword evidence="3" id="KW-0902">Two-component regulatory system</keyword>
<dbReference type="AlphaFoldDB" id="A0AAU8P8I2"/>
<keyword evidence="5" id="KW-0238">DNA-binding</keyword>
<dbReference type="SMART" id="SM00448">
    <property type="entry name" value="REC"/>
    <property type="match status" value="1"/>
</dbReference>
<dbReference type="GO" id="GO:0032993">
    <property type="term" value="C:protein-DNA complex"/>
    <property type="evidence" value="ECO:0007669"/>
    <property type="project" value="TreeGrafter"/>
</dbReference>
<dbReference type="InterPro" id="IPR039420">
    <property type="entry name" value="WalR-like"/>
</dbReference>
<evidence type="ECO:0000259" key="9">
    <source>
        <dbReference type="PROSITE" id="PS50110"/>
    </source>
</evidence>
<dbReference type="PROSITE" id="PS50110">
    <property type="entry name" value="RESPONSE_REGULATORY"/>
    <property type="match status" value="1"/>
</dbReference>
<evidence type="ECO:0000256" key="8">
    <source>
        <dbReference type="PROSITE-ProRule" id="PRU00169"/>
    </source>
</evidence>
<dbReference type="GO" id="GO:0000156">
    <property type="term" value="F:phosphorelay response regulator activity"/>
    <property type="evidence" value="ECO:0007669"/>
    <property type="project" value="TreeGrafter"/>
</dbReference>
<evidence type="ECO:0000256" key="7">
    <source>
        <dbReference type="ARBA" id="ARBA00024867"/>
    </source>
</evidence>
<evidence type="ECO:0000256" key="1">
    <source>
        <dbReference type="ARBA" id="ARBA00018672"/>
    </source>
</evidence>
<gene>
    <name evidence="10" type="ordered locus">Desku_0383</name>
</gene>
<keyword evidence="4" id="KW-0805">Transcription regulation</keyword>
<dbReference type="Proteomes" id="UP000009229">
    <property type="component" value="Chromosome"/>
</dbReference>
<dbReference type="FunFam" id="3.40.50.2300:FF:000018">
    <property type="entry name" value="DNA-binding transcriptional regulator NtrC"/>
    <property type="match status" value="1"/>
</dbReference>
<dbReference type="PANTHER" id="PTHR48111:SF1">
    <property type="entry name" value="TWO-COMPONENT RESPONSE REGULATOR ORR33"/>
    <property type="match status" value="1"/>
</dbReference>
<dbReference type="InterPro" id="IPR001789">
    <property type="entry name" value="Sig_transdc_resp-reg_receiver"/>
</dbReference>
<evidence type="ECO:0000256" key="5">
    <source>
        <dbReference type="ARBA" id="ARBA00023125"/>
    </source>
</evidence>
<feature type="modified residue" description="4-aspartylphosphate" evidence="8">
    <location>
        <position position="52"/>
    </location>
</feature>
<reference evidence="11" key="1">
    <citation type="submission" date="2011-05" db="EMBL/GenBank/DDBJ databases">
        <title>Complete sequence of Desulfotomaculum kuznetsovii DSM 6115.</title>
        <authorList>
            <person name="Lucas S."/>
            <person name="Han J."/>
            <person name="Lapidus A."/>
            <person name="Cheng J.-F."/>
            <person name="Goodwin L."/>
            <person name="Pitluck S."/>
            <person name="Peters L."/>
            <person name="Mikhailova N."/>
            <person name="Lu M."/>
            <person name="Saunders E."/>
            <person name="Han C."/>
            <person name="Tapia R."/>
            <person name="Land M."/>
            <person name="Hauser L."/>
            <person name="Kyrpides N."/>
            <person name="Ivanova N."/>
            <person name="Pagani I."/>
            <person name="Nazina T."/>
            <person name="Ivanova A."/>
            <person name="Parshina S."/>
            <person name="Kuever J."/>
            <person name="Muyzer G."/>
            <person name="Plugge C."/>
            <person name="Stams A."/>
            <person name="Woyke T."/>
        </authorList>
    </citation>
    <scope>NUCLEOTIDE SEQUENCE [LARGE SCALE GENOMIC DNA]</scope>
    <source>
        <strain evidence="11">DSM 6115 / VKM B-1805 / 17</strain>
    </source>
</reference>
<accession>A0AAU8P8I2</accession>
<dbReference type="EMBL" id="CP002770">
    <property type="protein sequence ID" value="AEG14011.1"/>
    <property type="molecule type" value="Genomic_DNA"/>
</dbReference>
<keyword evidence="11" id="KW-1185">Reference proteome</keyword>
<sequence length="120" mass="13139">MARILVIDDEKGMCWALRKALMDEGYEVLTANSGPEGLNLLAKEEVDLVLLDIKMPGMSGLEVLEHIRKKDEKLPVIIMTALSSLPTALEALQRGASGYVTKPFQLSNLKDTVTKVLSVT</sequence>
<evidence type="ECO:0000313" key="11">
    <source>
        <dbReference type="Proteomes" id="UP000009229"/>
    </source>
</evidence>
<dbReference type="InterPro" id="IPR011006">
    <property type="entry name" value="CheY-like_superfamily"/>
</dbReference>
<dbReference type="GO" id="GO:0005829">
    <property type="term" value="C:cytosol"/>
    <property type="evidence" value="ECO:0007669"/>
    <property type="project" value="TreeGrafter"/>
</dbReference>
<dbReference type="KEGG" id="dku:Desku_0383"/>
<dbReference type="GO" id="GO:0006355">
    <property type="term" value="P:regulation of DNA-templated transcription"/>
    <property type="evidence" value="ECO:0007669"/>
    <property type="project" value="TreeGrafter"/>
</dbReference>
<dbReference type="PANTHER" id="PTHR48111">
    <property type="entry name" value="REGULATOR OF RPOS"/>
    <property type="match status" value="1"/>
</dbReference>